<name>A0ABP8RJY0_9PSEU</name>
<dbReference type="InterPro" id="IPR020846">
    <property type="entry name" value="MFS_dom"/>
</dbReference>
<evidence type="ECO:0000313" key="7">
    <source>
        <dbReference type="EMBL" id="GAA4540003.1"/>
    </source>
</evidence>
<dbReference type="SUPFAM" id="SSF103473">
    <property type="entry name" value="MFS general substrate transporter"/>
    <property type="match status" value="1"/>
</dbReference>
<proteinExistence type="predicted"/>
<feature type="transmembrane region" description="Helical" evidence="5">
    <location>
        <begin position="290"/>
        <end position="313"/>
    </location>
</feature>
<dbReference type="InterPro" id="IPR011701">
    <property type="entry name" value="MFS"/>
</dbReference>
<dbReference type="Gene3D" id="1.20.1250.20">
    <property type="entry name" value="MFS general substrate transporter like domains"/>
    <property type="match status" value="1"/>
</dbReference>
<dbReference type="PROSITE" id="PS50850">
    <property type="entry name" value="MFS"/>
    <property type="match status" value="1"/>
</dbReference>
<feature type="transmembrane region" description="Helical" evidence="5">
    <location>
        <begin position="68"/>
        <end position="87"/>
    </location>
</feature>
<feature type="transmembrane region" description="Helical" evidence="5">
    <location>
        <begin position="325"/>
        <end position="347"/>
    </location>
</feature>
<evidence type="ECO:0000256" key="2">
    <source>
        <dbReference type="ARBA" id="ARBA00022692"/>
    </source>
</evidence>
<feature type="transmembrane region" description="Helical" evidence="5">
    <location>
        <begin position="93"/>
        <end position="116"/>
    </location>
</feature>
<comment type="caution">
    <text evidence="7">The sequence shown here is derived from an EMBL/GenBank/DDBJ whole genome shotgun (WGS) entry which is preliminary data.</text>
</comment>
<feature type="transmembrane region" description="Helical" evidence="5">
    <location>
        <begin position="265"/>
        <end position="284"/>
    </location>
</feature>
<protein>
    <submittedName>
        <fullName evidence="7">MFS transporter</fullName>
    </submittedName>
</protein>
<feature type="transmembrane region" description="Helical" evidence="5">
    <location>
        <begin position="202"/>
        <end position="221"/>
    </location>
</feature>
<accession>A0ABP8RJY0</accession>
<evidence type="ECO:0000256" key="3">
    <source>
        <dbReference type="ARBA" id="ARBA00022989"/>
    </source>
</evidence>
<organism evidence="7 8">
    <name type="scientific">Pseudonocardia xishanensis</name>
    <dbReference type="NCBI Taxonomy" id="630995"/>
    <lineage>
        <taxon>Bacteria</taxon>
        <taxon>Bacillati</taxon>
        <taxon>Actinomycetota</taxon>
        <taxon>Actinomycetes</taxon>
        <taxon>Pseudonocardiales</taxon>
        <taxon>Pseudonocardiaceae</taxon>
        <taxon>Pseudonocardia</taxon>
    </lineage>
</organism>
<comment type="subcellular location">
    <subcellularLocation>
        <location evidence="1">Cell membrane</location>
        <topology evidence="1">Multi-pass membrane protein</topology>
    </subcellularLocation>
</comment>
<feature type="transmembrane region" description="Helical" evidence="5">
    <location>
        <begin position="233"/>
        <end position="253"/>
    </location>
</feature>
<keyword evidence="4 5" id="KW-0472">Membrane</keyword>
<dbReference type="PANTHER" id="PTHR23521:SF3">
    <property type="entry name" value="MFS TRANSPORTER"/>
    <property type="match status" value="1"/>
</dbReference>
<dbReference type="Proteomes" id="UP001501598">
    <property type="component" value="Unassembled WGS sequence"/>
</dbReference>
<keyword evidence="2 5" id="KW-0812">Transmembrane</keyword>
<feature type="transmembrane region" description="Helical" evidence="5">
    <location>
        <begin position="155"/>
        <end position="174"/>
    </location>
</feature>
<evidence type="ECO:0000256" key="4">
    <source>
        <dbReference type="ARBA" id="ARBA00023136"/>
    </source>
</evidence>
<dbReference type="EMBL" id="BAABGT010000017">
    <property type="protein sequence ID" value="GAA4540003.1"/>
    <property type="molecule type" value="Genomic_DNA"/>
</dbReference>
<evidence type="ECO:0000313" key="8">
    <source>
        <dbReference type="Proteomes" id="UP001501598"/>
    </source>
</evidence>
<feature type="transmembrane region" description="Helical" evidence="5">
    <location>
        <begin position="39"/>
        <end position="59"/>
    </location>
</feature>
<feature type="transmembrane region" description="Helical" evidence="5">
    <location>
        <begin position="353"/>
        <end position="375"/>
    </location>
</feature>
<reference evidence="8" key="1">
    <citation type="journal article" date="2019" name="Int. J. Syst. Evol. Microbiol.">
        <title>The Global Catalogue of Microorganisms (GCM) 10K type strain sequencing project: providing services to taxonomists for standard genome sequencing and annotation.</title>
        <authorList>
            <consortium name="The Broad Institute Genomics Platform"/>
            <consortium name="The Broad Institute Genome Sequencing Center for Infectious Disease"/>
            <person name="Wu L."/>
            <person name="Ma J."/>
        </authorList>
    </citation>
    <scope>NUCLEOTIDE SEQUENCE [LARGE SCALE GENOMIC DNA]</scope>
    <source>
        <strain evidence="8">JCM 17906</strain>
    </source>
</reference>
<dbReference type="InterPro" id="IPR036259">
    <property type="entry name" value="MFS_trans_sf"/>
</dbReference>
<sequence length="383" mass="38574">MGPRTAIALVQVLGLAVWFSASAVAPALSAEWGVGTVALTVSVQLGFVAGAVGSAVLTLPDRLRPHRLLAGSALGAAGTTVLLATAVESAGPALALRALTGLFLAGVYPVGMKLTTSWSRPSARSRDLGLLVAALTLGSALPHLLGGLALPWRELLLGAAAAGGLAAVVAVVAVRPGPGHAPAAPPDPHFALGLLRDRTARLVVLGYLGHMWELYAFWTWLPSYLEAASPGLRAHLVAFVAAGIAGAGGCVVAGRAADRWGPAPIAALALAASGTCCLLSPTMVDAAPAGLAFFCAVWGATVIADSGLFTAALSDVVDRRYVGTALTTQTALGFLLTAVSIPVVAAAADLTGWRLALLVLLPGPVFGVWAMRALLPGRVTLEA</sequence>
<evidence type="ECO:0000259" key="6">
    <source>
        <dbReference type="PROSITE" id="PS50850"/>
    </source>
</evidence>
<feature type="domain" description="Major facilitator superfamily (MFS) profile" evidence="6">
    <location>
        <begin position="1"/>
        <end position="383"/>
    </location>
</feature>
<dbReference type="Pfam" id="PF07690">
    <property type="entry name" value="MFS_1"/>
    <property type="match status" value="1"/>
</dbReference>
<feature type="transmembrane region" description="Helical" evidence="5">
    <location>
        <begin position="128"/>
        <end position="149"/>
    </location>
</feature>
<evidence type="ECO:0000256" key="1">
    <source>
        <dbReference type="ARBA" id="ARBA00004651"/>
    </source>
</evidence>
<gene>
    <name evidence="7" type="ORF">GCM10023175_12150</name>
</gene>
<keyword evidence="8" id="KW-1185">Reference proteome</keyword>
<keyword evidence="3 5" id="KW-1133">Transmembrane helix</keyword>
<dbReference type="PANTHER" id="PTHR23521">
    <property type="entry name" value="TRANSPORTER MFS SUPERFAMILY"/>
    <property type="match status" value="1"/>
</dbReference>
<evidence type="ECO:0000256" key="5">
    <source>
        <dbReference type="SAM" id="Phobius"/>
    </source>
</evidence>